<dbReference type="OrthoDB" id="1826980at2"/>
<dbReference type="NCBIfam" id="NF041496">
    <property type="entry name" value="MobQ"/>
    <property type="match status" value="1"/>
</dbReference>
<feature type="region of interest" description="Disordered" evidence="4">
    <location>
        <begin position="615"/>
        <end position="643"/>
    </location>
</feature>
<keyword evidence="2" id="KW-0184">Conjugation</keyword>
<evidence type="ECO:0000313" key="7">
    <source>
        <dbReference type="Proteomes" id="UP000023561"/>
    </source>
</evidence>
<evidence type="ECO:0000256" key="4">
    <source>
        <dbReference type="SAM" id="MobiDB-lite"/>
    </source>
</evidence>
<name>A0A023DGB7_9BACL</name>
<dbReference type="AlphaFoldDB" id="A0A023DGB7"/>
<reference evidence="6 7" key="1">
    <citation type="submission" date="2014-04" db="EMBL/GenBank/DDBJ databases">
        <title>Whole genome shotgun sequence of Geobacillus caldoxylosilyticus NBRC 107762.</title>
        <authorList>
            <person name="Hosoyama A."/>
            <person name="Hosoyama Y."/>
            <person name="Katano-Makiyama Y."/>
            <person name="Tsuchikane K."/>
            <person name="Ohji S."/>
            <person name="Ichikawa N."/>
            <person name="Yamazoe A."/>
            <person name="Fujita N."/>
        </authorList>
    </citation>
    <scope>NUCLEOTIDE SEQUENCE [LARGE SCALE GENOMIC DNA]</scope>
    <source>
        <strain evidence="6 7">NBRC 107762</strain>
    </source>
</reference>
<accession>A0A023DGB7</accession>
<sequence length="643" mass="76105">MAYFLFRTQIISKSNRSAVACAAYRSGEALYSERDGLTKKYGHRDIPPETYILAPKHAPEWVYNRERLWNEVEKVEKQHNAQLAREIIVALPTQLTNEEQTQLLLDFCKENFADEGMVADIAIHRDKKHNPHAHIMLTMRPFNEDGTWGKKRKKVNGKSVHLTNWNDKETLLKWRKNFADRINEKFKEKGINDRVSHESYEKQGIDKVPQIRLSREAYQYEQRMKREAEKQGKPYEPVTYYGKLNQEIQRINQELKALKQQEKVVSISEYQEEKSLNETIESIRKNASLNDVEKASLLLVAKRAKSYVDFAVARRVYHDLAEGNWKKKIDSQQLKLRALKNVINKAYHVYQQEPRQVIQYGFHPGKFNEQLREKIAQLKEMEKSFENELTKYEAVLKKAELALEVQKRLTEEEFRVLYPHAGADFRIEEKYHAVQYFKDTGGVLPESEIPAYAAKKEQEIHRMPTFAEQTRNMYQSLFVLNRTIQKQSKERMEALKARDFEQAFEASRKIEQCMLRKEKMSKELEENKAVLQAILSEHYGRDVFITNTAALLRLHELVERGESSKDFEADLRRIHVSEQQKLERMPKPETEAQIMEYQYRQHVADGLLEAIEEAQRANDRKKYEKDPTKKRQRRRYRGQEFER</sequence>
<keyword evidence="7" id="KW-1185">Reference proteome</keyword>
<dbReference type="EMBL" id="BAWO01000041">
    <property type="protein sequence ID" value="GAJ40339.1"/>
    <property type="molecule type" value="Genomic_DNA"/>
</dbReference>
<feature type="domain" description="MobA/MobL protein" evidence="5">
    <location>
        <begin position="16"/>
        <end position="223"/>
    </location>
</feature>
<organism evidence="6 7">
    <name type="scientific">Parageobacillus caldoxylosilyticus NBRC 107762</name>
    <dbReference type="NCBI Taxonomy" id="1220594"/>
    <lineage>
        <taxon>Bacteria</taxon>
        <taxon>Bacillati</taxon>
        <taxon>Bacillota</taxon>
        <taxon>Bacilli</taxon>
        <taxon>Bacillales</taxon>
        <taxon>Anoxybacillaceae</taxon>
        <taxon>Saccharococcus</taxon>
    </lineage>
</organism>
<feature type="compositionally biased region" description="Basic and acidic residues" evidence="4">
    <location>
        <begin position="615"/>
        <end position="629"/>
    </location>
</feature>
<dbReference type="Pfam" id="PF03389">
    <property type="entry name" value="MobA_MobL"/>
    <property type="match status" value="1"/>
</dbReference>
<dbReference type="Proteomes" id="UP000023561">
    <property type="component" value="Unassembled WGS sequence"/>
</dbReference>
<proteinExistence type="inferred from homology"/>
<protein>
    <recommendedName>
        <fullName evidence="5">MobA/MobL protein domain-containing protein</fullName>
    </recommendedName>
</protein>
<comment type="caution">
    <text evidence="6">The sequence shown here is derived from an EMBL/GenBank/DDBJ whole genome shotgun (WGS) entry which is preliminary data.</text>
</comment>
<comment type="similarity">
    <text evidence="1">Belongs to the MobA/MobL family.</text>
</comment>
<evidence type="ECO:0000256" key="2">
    <source>
        <dbReference type="ARBA" id="ARBA00022971"/>
    </source>
</evidence>
<keyword evidence="3" id="KW-0175">Coiled coil</keyword>
<feature type="coiled-coil region" evidence="3">
    <location>
        <begin position="368"/>
        <end position="409"/>
    </location>
</feature>
<dbReference type="Gene3D" id="3.30.930.30">
    <property type="match status" value="1"/>
</dbReference>
<dbReference type="RefSeq" id="WP_042410064.1">
    <property type="nucleotide sequence ID" value="NZ_BAWO01000041.1"/>
</dbReference>
<evidence type="ECO:0000256" key="1">
    <source>
        <dbReference type="ARBA" id="ARBA00010873"/>
    </source>
</evidence>
<dbReference type="InterPro" id="IPR005053">
    <property type="entry name" value="MobA_MobL"/>
</dbReference>
<evidence type="ECO:0000259" key="5">
    <source>
        <dbReference type="Pfam" id="PF03389"/>
    </source>
</evidence>
<evidence type="ECO:0000313" key="6">
    <source>
        <dbReference type="EMBL" id="GAJ40339.1"/>
    </source>
</evidence>
<evidence type="ECO:0000256" key="3">
    <source>
        <dbReference type="SAM" id="Coils"/>
    </source>
</evidence>
<gene>
    <name evidence="6" type="ORF">GCA01S_041_00070</name>
</gene>